<accession>A0AAV1K2I2</accession>
<sequence length="113" mass="13184">MYARTKKLKKQRSRRSAIAEATPSQFSETGVKYRSYKSTKPELIIYRNQSSLNSQTRRNVEPMEQNWRAHSAPPCQDHFDFDKTFIFPFSRYISLLTNLLDAVKTALSDNCDD</sequence>
<gene>
    <name evidence="2" type="ORF">LNINA_LOCUS13924</name>
</gene>
<keyword evidence="3" id="KW-1185">Reference proteome</keyword>
<evidence type="ECO:0000313" key="3">
    <source>
        <dbReference type="Proteomes" id="UP001497472"/>
    </source>
</evidence>
<dbReference type="EMBL" id="CAVLEF010000280">
    <property type="protein sequence ID" value="CAK1555086.1"/>
    <property type="molecule type" value="Genomic_DNA"/>
</dbReference>
<comment type="caution">
    <text evidence="2">The sequence shown here is derived from an EMBL/GenBank/DDBJ whole genome shotgun (WGS) entry which is preliminary data.</text>
</comment>
<name>A0AAV1K2I2_9NEOP</name>
<dbReference type="Proteomes" id="UP001497472">
    <property type="component" value="Unassembled WGS sequence"/>
</dbReference>
<feature type="region of interest" description="Disordered" evidence="1">
    <location>
        <begin position="1"/>
        <end position="22"/>
    </location>
</feature>
<evidence type="ECO:0000256" key="1">
    <source>
        <dbReference type="SAM" id="MobiDB-lite"/>
    </source>
</evidence>
<proteinExistence type="predicted"/>
<feature type="compositionally biased region" description="Basic residues" evidence="1">
    <location>
        <begin position="1"/>
        <end position="15"/>
    </location>
</feature>
<dbReference type="AlphaFoldDB" id="A0AAV1K2I2"/>
<evidence type="ECO:0000313" key="2">
    <source>
        <dbReference type="EMBL" id="CAK1555086.1"/>
    </source>
</evidence>
<reference evidence="2 3" key="1">
    <citation type="submission" date="2023-11" db="EMBL/GenBank/DDBJ databases">
        <authorList>
            <person name="Okamura Y."/>
        </authorList>
    </citation>
    <scope>NUCLEOTIDE SEQUENCE [LARGE SCALE GENOMIC DNA]</scope>
</reference>
<organism evidence="2 3">
    <name type="scientific">Leptosia nina</name>
    <dbReference type="NCBI Taxonomy" id="320188"/>
    <lineage>
        <taxon>Eukaryota</taxon>
        <taxon>Metazoa</taxon>
        <taxon>Ecdysozoa</taxon>
        <taxon>Arthropoda</taxon>
        <taxon>Hexapoda</taxon>
        <taxon>Insecta</taxon>
        <taxon>Pterygota</taxon>
        <taxon>Neoptera</taxon>
        <taxon>Endopterygota</taxon>
        <taxon>Lepidoptera</taxon>
        <taxon>Glossata</taxon>
        <taxon>Ditrysia</taxon>
        <taxon>Papilionoidea</taxon>
        <taxon>Pieridae</taxon>
        <taxon>Pierinae</taxon>
        <taxon>Leptosia</taxon>
    </lineage>
</organism>
<protein>
    <submittedName>
        <fullName evidence="2">Uncharacterized protein</fullName>
    </submittedName>
</protein>